<evidence type="ECO:0000256" key="1">
    <source>
        <dbReference type="PROSITE-ProRule" id="PRU00267"/>
    </source>
</evidence>
<keyword evidence="5" id="KW-1185">Reference proteome</keyword>
<protein>
    <recommendedName>
        <fullName evidence="3">HMG box domain-containing protein</fullName>
    </recommendedName>
</protein>
<dbReference type="PROSITE" id="PS50118">
    <property type="entry name" value="HMG_BOX_2"/>
    <property type="match status" value="1"/>
</dbReference>
<dbReference type="AlphaFoldDB" id="A0A9P0QNM3"/>
<feature type="DNA-binding region" description="HMG box" evidence="1">
    <location>
        <begin position="160"/>
        <end position="223"/>
    </location>
</feature>
<organism evidence="4 5">
    <name type="scientific">[Candida] railenensis</name>
    <dbReference type="NCBI Taxonomy" id="45579"/>
    <lineage>
        <taxon>Eukaryota</taxon>
        <taxon>Fungi</taxon>
        <taxon>Dikarya</taxon>
        <taxon>Ascomycota</taxon>
        <taxon>Saccharomycotina</taxon>
        <taxon>Pichiomycetes</taxon>
        <taxon>Debaryomycetaceae</taxon>
        <taxon>Kurtzmaniella</taxon>
    </lineage>
</organism>
<comment type="caution">
    <text evidence="4">The sequence shown here is derived from an EMBL/GenBank/DDBJ whole genome shotgun (WGS) entry which is preliminary data.</text>
</comment>
<dbReference type="EMBL" id="CAKXYY010000005">
    <property type="protein sequence ID" value="CAH2352035.1"/>
    <property type="molecule type" value="Genomic_DNA"/>
</dbReference>
<gene>
    <name evidence="4" type="ORF">CLIB1423_05S04148</name>
</gene>
<dbReference type="Gene3D" id="1.10.30.10">
    <property type="entry name" value="High mobility group box domain"/>
    <property type="match status" value="1"/>
</dbReference>
<evidence type="ECO:0000313" key="5">
    <source>
        <dbReference type="Proteomes" id="UP000837801"/>
    </source>
</evidence>
<dbReference type="GO" id="GO:0005634">
    <property type="term" value="C:nucleus"/>
    <property type="evidence" value="ECO:0007669"/>
    <property type="project" value="UniProtKB-UniRule"/>
</dbReference>
<feature type="compositionally biased region" description="Basic residues" evidence="2">
    <location>
        <begin position="49"/>
        <end position="61"/>
    </location>
</feature>
<accession>A0A9P0QNM3</accession>
<keyword evidence="1" id="KW-0539">Nucleus</keyword>
<dbReference type="OrthoDB" id="4026410at2759"/>
<dbReference type="Proteomes" id="UP000837801">
    <property type="component" value="Unassembled WGS sequence"/>
</dbReference>
<evidence type="ECO:0000259" key="3">
    <source>
        <dbReference type="PROSITE" id="PS50118"/>
    </source>
</evidence>
<dbReference type="SUPFAM" id="SSF47095">
    <property type="entry name" value="HMG-box"/>
    <property type="match status" value="1"/>
</dbReference>
<dbReference type="InterPro" id="IPR036910">
    <property type="entry name" value="HMG_box_dom_sf"/>
</dbReference>
<dbReference type="SMART" id="SM00398">
    <property type="entry name" value="HMG"/>
    <property type="match status" value="1"/>
</dbReference>
<reference evidence="4" key="1">
    <citation type="submission" date="2022-03" db="EMBL/GenBank/DDBJ databases">
        <authorList>
            <person name="Legras J.-L."/>
            <person name="Devillers H."/>
            <person name="Grondin C."/>
        </authorList>
    </citation>
    <scope>NUCLEOTIDE SEQUENCE</scope>
    <source>
        <strain evidence="4">CLIB 1423</strain>
    </source>
</reference>
<feature type="compositionally biased region" description="Basic and acidic residues" evidence="2">
    <location>
        <begin position="71"/>
        <end position="80"/>
    </location>
</feature>
<name>A0A9P0QNM3_9ASCO</name>
<dbReference type="InterPro" id="IPR009071">
    <property type="entry name" value="HMG_box_dom"/>
</dbReference>
<feature type="region of interest" description="Disordered" evidence="2">
    <location>
        <begin position="44"/>
        <end position="80"/>
    </location>
</feature>
<feature type="domain" description="HMG box" evidence="3">
    <location>
        <begin position="160"/>
        <end position="223"/>
    </location>
</feature>
<sequence>MLRLTQSLRTLSLISNNAARTAVVRTPVQLRAFASTPTILKTAASPKATKPKAKKVKKSKPVKTEAQLAKAAERKEKKKAELKEKKVKELTQLKKDLKEAIRKPVKRSGFNLFVSENYDTDLKETVNRYTYLTEPEKDDYKERVKVLNDKKLAEYLEGKPKKPISSYAKFTKENYATYKADSLVETSKILKNQWNQLTPEEKKSYSAVNFDAAAYKAQLKAWKEKRLAAYLAEKAIQNGKRRGASKAKKE</sequence>
<proteinExistence type="predicted"/>
<dbReference type="GO" id="GO:0003677">
    <property type="term" value="F:DNA binding"/>
    <property type="evidence" value="ECO:0007669"/>
    <property type="project" value="UniProtKB-UniRule"/>
</dbReference>
<evidence type="ECO:0000313" key="4">
    <source>
        <dbReference type="EMBL" id="CAH2352035.1"/>
    </source>
</evidence>
<keyword evidence="1" id="KW-0238">DNA-binding</keyword>
<evidence type="ECO:0000256" key="2">
    <source>
        <dbReference type="SAM" id="MobiDB-lite"/>
    </source>
</evidence>